<organism evidence="3 4">
    <name type="scientific">Pseudomonas putida</name>
    <name type="common">Arthrobacter siderocapsulatus</name>
    <dbReference type="NCBI Taxonomy" id="303"/>
    <lineage>
        <taxon>Bacteria</taxon>
        <taxon>Pseudomonadati</taxon>
        <taxon>Pseudomonadota</taxon>
        <taxon>Gammaproteobacteria</taxon>
        <taxon>Pseudomonadales</taxon>
        <taxon>Pseudomonadaceae</taxon>
        <taxon>Pseudomonas</taxon>
    </lineage>
</organism>
<proteinExistence type="predicted"/>
<keyword evidence="3" id="KW-0808">Transferase</keyword>
<dbReference type="GO" id="GO:0047154">
    <property type="term" value="F:methylmalonyl-CoA carboxytransferase activity"/>
    <property type="evidence" value="ECO:0007669"/>
    <property type="project" value="UniProtKB-EC"/>
</dbReference>
<dbReference type="InterPro" id="IPR029045">
    <property type="entry name" value="ClpP/crotonase-like_dom_sf"/>
</dbReference>
<dbReference type="EMBL" id="UGUY01000001">
    <property type="protein sequence ID" value="SUD69782.1"/>
    <property type="molecule type" value="Genomic_DNA"/>
</dbReference>
<dbReference type="PROSITE" id="PS50980">
    <property type="entry name" value="COA_CT_NTER"/>
    <property type="match status" value="1"/>
</dbReference>
<sequence>MSGYENVKELQRRVEIARAGGSDKAKEKHQAQGKILVRDRLNMLFDNGEYLEDGLLVGASRGMPGDAVVTAIGKINGQEVAVIANDMTVKAGTWGYHTFRKIVRMQEIAVDAKMPIIYLVDSAGARIDSQFDCYLGRIAWGNIFYTQVQVSGVVPQVCVMFGPSPAGSAYVPALCDVVIMVDKQATAYLGSPRLAEAAIGEKVTEEQMGGARMHCAVSGLGDYLAQNEEEALKAAADYLRYFPSHNSQLPSLREAKLPASKRSITEIVPVDQNRPFDVRELVESLVDEGSIFEVKALFAKEMFTAFAYLGGRPVGIVANNSKNKGGVLFNDSADKATRFIWACNAFNVPLLFLQDISGYMIGSAVEKAGIIRHGAKLLHAVCEAKVPRISVMVRKGYGGGYLGMSGAPTMPDAQLALPGAMPALMGPEAAINAIHFNEIQALEGEARAAFIDEKQKVYAKDINAYDPADQFSFEAVVEPDHLRDELIQRFTLYSRREIPRIDRRNGIYPV</sequence>
<protein>
    <submittedName>
        <fullName evidence="3">3-methylcrotonyl-CoA carboxylase beta subunit</fullName>
        <ecNumber evidence="3">2.1.3.1</ecNumber>
        <ecNumber evidence="3">6.4.1.4</ecNumber>
    </submittedName>
</protein>
<evidence type="ECO:0000313" key="3">
    <source>
        <dbReference type="EMBL" id="SUD69782.1"/>
    </source>
</evidence>
<evidence type="ECO:0000313" key="4">
    <source>
        <dbReference type="Proteomes" id="UP000254602"/>
    </source>
</evidence>
<evidence type="ECO:0000259" key="2">
    <source>
        <dbReference type="PROSITE" id="PS50989"/>
    </source>
</evidence>
<dbReference type="InterPro" id="IPR034733">
    <property type="entry name" value="AcCoA_carboxyl_beta"/>
</dbReference>
<dbReference type="Gene3D" id="3.90.226.10">
    <property type="entry name" value="2-enoyl-CoA Hydratase, Chain A, domain 1"/>
    <property type="match status" value="2"/>
</dbReference>
<dbReference type="SUPFAM" id="SSF52096">
    <property type="entry name" value="ClpP/crotonase"/>
    <property type="match status" value="2"/>
</dbReference>
<dbReference type="GO" id="GO:1905202">
    <property type="term" value="C:methylcrotonoyl-CoA carboxylase complex"/>
    <property type="evidence" value="ECO:0007669"/>
    <property type="project" value="TreeGrafter"/>
</dbReference>
<keyword evidence="3" id="KW-0436">Ligase</keyword>
<dbReference type="GO" id="GO:0006552">
    <property type="term" value="P:L-leucine catabolic process"/>
    <property type="evidence" value="ECO:0007669"/>
    <property type="project" value="TreeGrafter"/>
</dbReference>
<reference evidence="3 4" key="1">
    <citation type="submission" date="2018-06" db="EMBL/GenBank/DDBJ databases">
        <authorList>
            <consortium name="Pathogen Informatics"/>
            <person name="Doyle S."/>
        </authorList>
    </citation>
    <scope>NUCLEOTIDE SEQUENCE [LARGE SCALE GENOMIC DNA]</scope>
    <source>
        <strain evidence="3 4">NCTC7914</strain>
    </source>
</reference>
<dbReference type="InterPro" id="IPR011762">
    <property type="entry name" value="COA_CT_N"/>
</dbReference>
<dbReference type="EC" id="2.1.3.1" evidence="3"/>
<dbReference type="RefSeq" id="WP_115274847.1">
    <property type="nucleotide sequence ID" value="NZ_UGUY01000001.1"/>
</dbReference>
<dbReference type="PANTHER" id="PTHR22855:SF13">
    <property type="entry name" value="METHYLCROTONOYL-COA CARBOXYLASE BETA CHAIN, MITOCHONDRIAL"/>
    <property type="match status" value="1"/>
</dbReference>
<feature type="domain" description="CoA carboxyltransferase C-terminal" evidence="2">
    <location>
        <begin position="259"/>
        <end position="510"/>
    </location>
</feature>
<dbReference type="AlphaFoldDB" id="A0A379KP06"/>
<dbReference type="Proteomes" id="UP000254602">
    <property type="component" value="Unassembled WGS sequence"/>
</dbReference>
<dbReference type="InterPro" id="IPR045190">
    <property type="entry name" value="MCCB/AccD1-like"/>
</dbReference>
<gene>
    <name evidence="3" type="primary">liuB</name>
    <name evidence="3" type="ORF">NCTC7914_03930</name>
</gene>
<accession>A0A379KP06</accession>
<dbReference type="PROSITE" id="PS50989">
    <property type="entry name" value="COA_CT_CTER"/>
    <property type="match status" value="1"/>
</dbReference>
<dbReference type="Pfam" id="PF01039">
    <property type="entry name" value="Carboxyl_trans"/>
    <property type="match status" value="1"/>
</dbReference>
<evidence type="ECO:0000259" key="1">
    <source>
        <dbReference type="PROSITE" id="PS50980"/>
    </source>
</evidence>
<dbReference type="GO" id="GO:0004485">
    <property type="term" value="F:methylcrotonoyl-CoA carboxylase activity"/>
    <property type="evidence" value="ECO:0007669"/>
    <property type="project" value="UniProtKB-EC"/>
</dbReference>
<dbReference type="EC" id="6.4.1.4" evidence="3"/>
<name>A0A379KP06_PSEPU</name>
<feature type="domain" description="CoA carboxyltransferase N-terminal" evidence="1">
    <location>
        <begin position="3"/>
        <end position="254"/>
    </location>
</feature>
<dbReference type="PANTHER" id="PTHR22855">
    <property type="entry name" value="ACETYL, PROPIONYL, PYRUVATE, AND GLUTACONYL CARBOXYLASE-RELATED"/>
    <property type="match status" value="1"/>
</dbReference>
<dbReference type="InterPro" id="IPR011763">
    <property type="entry name" value="COA_CT_C"/>
</dbReference>